<name>A0A9W4TP03_9PROT</name>
<sequence length="437" mass="51255">MAQENMILETFLEHYKWAYDGYHNLAKLVSDQCEKMLQERGIRAIVTFRAKKAKSLKEKIYQRHKTKKYQSEQDIREDIVDLAGVRIALYFPKDRELIDNLLKDVFIVIEERLFPKSETDNIQDKTRNIFNGYHANHYRIMLNPETLEDKNKHFLNHIVEIQVASILMHAWSEVNHDLAYKPSSGALSDQELSILDGLNGLVLTGEVLLRQLQSAFQNRVTHQEHPFTNQYELATFLQGWLGNLYNLDESVEPSMEGVDFLFMFLNIISLNTPEKLNALLYKKLDWDIFRFPISDQILDLIFERNIEEFEIYYEYTMYRDVDNKEEAKDELRKILIKKLLLQRYIRCLAHYRNVQGDDLADKAEMLVGLGYPPFLSFIVGWIITADEYIHSYFIHGLSDLIDGVATELDILEKLDDADSKKAMEWARSGQLELPKKL</sequence>
<evidence type="ECO:0000313" key="4">
    <source>
        <dbReference type="Proteomes" id="UP001154255"/>
    </source>
</evidence>
<dbReference type="Pfam" id="PF04607">
    <property type="entry name" value="RelA_SpoT"/>
    <property type="match status" value="1"/>
</dbReference>
<evidence type="ECO:0000313" key="3">
    <source>
        <dbReference type="EMBL" id="CAI3942268.1"/>
    </source>
</evidence>
<dbReference type="EMBL" id="CAMXCS010000002">
    <property type="protein sequence ID" value="CAI3942268.1"/>
    <property type="molecule type" value="Genomic_DNA"/>
</dbReference>
<dbReference type="SUPFAM" id="SSF81301">
    <property type="entry name" value="Nucleotidyltransferase"/>
    <property type="match status" value="1"/>
</dbReference>
<dbReference type="EMBL" id="CAMXCM010000002">
    <property type="protein sequence ID" value="CAI3941218.1"/>
    <property type="molecule type" value="Genomic_DNA"/>
</dbReference>
<dbReference type="AlphaFoldDB" id="A0A9W4TP03"/>
<evidence type="ECO:0000313" key="2">
    <source>
        <dbReference type="EMBL" id="CAI3941218.1"/>
    </source>
</evidence>
<evidence type="ECO:0000259" key="1">
    <source>
        <dbReference type="SMART" id="SM00954"/>
    </source>
</evidence>
<evidence type="ECO:0000313" key="5">
    <source>
        <dbReference type="Proteomes" id="UP001154259"/>
    </source>
</evidence>
<dbReference type="PANTHER" id="PTHR41773:SF1">
    <property type="entry name" value="RELA_SPOT DOMAIN-CONTAINING PROTEIN"/>
    <property type="match status" value="1"/>
</dbReference>
<dbReference type="Proteomes" id="UP001154255">
    <property type="component" value="Unassembled WGS sequence"/>
</dbReference>
<proteinExistence type="predicted"/>
<dbReference type="PANTHER" id="PTHR41773">
    <property type="entry name" value="GTP PYROPHOSPHATASE-RELATED"/>
    <property type="match status" value="1"/>
</dbReference>
<dbReference type="Proteomes" id="UP001154259">
    <property type="component" value="Unassembled WGS sequence"/>
</dbReference>
<dbReference type="GO" id="GO:0015969">
    <property type="term" value="P:guanosine tetraphosphate metabolic process"/>
    <property type="evidence" value="ECO:0007669"/>
    <property type="project" value="InterPro"/>
</dbReference>
<comment type="caution">
    <text evidence="2">The sequence shown here is derived from an EMBL/GenBank/DDBJ whole genome shotgun (WGS) entry which is preliminary data.</text>
</comment>
<reference evidence="2" key="1">
    <citation type="submission" date="2022-10" db="EMBL/GenBank/DDBJ databases">
        <authorList>
            <person name="Botero Cardona J."/>
        </authorList>
    </citation>
    <scope>NUCLEOTIDE SEQUENCE</scope>
    <source>
        <strain evidence="2">LMG 31819</strain>
        <strain evidence="3">R-53529</strain>
    </source>
</reference>
<gene>
    <name evidence="3" type="ORF">R53529_LOCUS1189</name>
    <name evidence="2" type="ORF">R53530_LOCUS1245</name>
</gene>
<organism evidence="2 4">
    <name type="scientific">Commensalibacter communis</name>
    <dbReference type="NCBI Taxonomy" id="2972786"/>
    <lineage>
        <taxon>Bacteria</taxon>
        <taxon>Pseudomonadati</taxon>
        <taxon>Pseudomonadota</taxon>
        <taxon>Alphaproteobacteria</taxon>
        <taxon>Acetobacterales</taxon>
        <taxon>Acetobacteraceae</taxon>
    </lineage>
</organism>
<feature type="domain" description="RelA/SpoT" evidence="1">
    <location>
        <begin position="48"/>
        <end position="186"/>
    </location>
</feature>
<dbReference type="RefSeq" id="WP_271789627.1">
    <property type="nucleotide sequence ID" value="NZ_CAMXCM010000002.1"/>
</dbReference>
<protein>
    <submittedName>
        <fullName evidence="2 3">PpGpp synthetase catalytic domain (RelA/SpoT-type nucleotidyltranferase) (YjbM)</fullName>
    </submittedName>
</protein>
<dbReference type="InterPro" id="IPR043519">
    <property type="entry name" value="NT_sf"/>
</dbReference>
<dbReference type="CDD" id="cd05399">
    <property type="entry name" value="NT_Rel-Spo_like"/>
    <property type="match status" value="1"/>
</dbReference>
<accession>A0A9W4TP03</accession>
<keyword evidence="5" id="KW-1185">Reference proteome</keyword>
<dbReference type="InterPro" id="IPR007685">
    <property type="entry name" value="RelA_SpoT"/>
</dbReference>
<dbReference type="Gene3D" id="3.30.460.10">
    <property type="entry name" value="Beta Polymerase, domain 2"/>
    <property type="match status" value="1"/>
</dbReference>
<dbReference type="SMART" id="SM00954">
    <property type="entry name" value="RelA_SpoT"/>
    <property type="match status" value="1"/>
</dbReference>